<keyword evidence="7 13" id="KW-0418">Kinase</keyword>
<reference evidence="13 14" key="1">
    <citation type="journal article" date="2019" name="Int. J. Syst. Evol. Microbiol.">
        <title>The Global Catalogue of Microorganisms (GCM) 10K type strain sequencing project: providing services to taxonomists for standard genome sequencing and annotation.</title>
        <authorList>
            <consortium name="The Broad Institute Genomics Platform"/>
            <consortium name="The Broad Institute Genome Sequencing Center for Infectious Disease"/>
            <person name="Wu L."/>
            <person name="Ma J."/>
        </authorList>
    </citation>
    <scope>NUCLEOTIDE SEQUENCE [LARGE SCALE GENOMIC DNA]</scope>
    <source>
        <strain evidence="13 14">JCM 11136</strain>
    </source>
</reference>
<dbReference type="PANTHER" id="PTHR43547:SF10">
    <property type="entry name" value="SENSOR HISTIDINE KINASE DCUS"/>
    <property type="match status" value="1"/>
</dbReference>
<keyword evidence="10 11" id="KW-0472">Membrane</keyword>
<evidence type="ECO:0000256" key="10">
    <source>
        <dbReference type="ARBA" id="ARBA00023136"/>
    </source>
</evidence>
<dbReference type="EMBL" id="BAAAHQ010000036">
    <property type="protein sequence ID" value="GAA0944129.1"/>
    <property type="molecule type" value="Genomic_DNA"/>
</dbReference>
<dbReference type="GO" id="GO:0016301">
    <property type="term" value="F:kinase activity"/>
    <property type="evidence" value="ECO:0007669"/>
    <property type="project" value="UniProtKB-KW"/>
</dbReference>
<evidence type="ECO:0000256" key="11">
    <source>
        <dbReference type="SAM" id="Phobius"/>
    </source>
</evidence>
<dbReference type="SUPFAM" id="SSF103190">
    <property type="entry name" value="Sensory domain-like"/>
    <property type="match status" value="1"/>
</dbReference>
<evidence type="ECO:0000259" key="12">
    <source>
        <dbReference type="PROSITE" id="PS50109"/>
    </source>
</evidence>
<keyword evidence="8 11" id="KW-1133">Transmembrane helix</keyword>
<evidence type="ECO:0000313" key="13">
    <source>
        <dbReference type="EMBL" id="GAA0944129.1"/>
    </source>
</evidence>
<name>A0ABN1QLR4_9ACTN</name>
<dbReference type="InterPro" id="IPR029151">
    <property type="entry name" value="Sensor-like_sf"/>
</dbReference>
<dbReference type="InterPro" id="IPR004358">
    <property type="entry name" value="Sig_transdc_His_kin-like_C"/>
</dbReference>
<dbReference type="Pfam" id="PF17203">
    <property type="entry name" value="sCache_3_2"/>
    <property type="match status" value="1"/>
</dbReference>
<dbReference type="InterPro" id="IPR005467">
    <property type="entry name" value="His_kinase_dom"/>
</dbReference>
<evidence type="ECO:0000256" key="1">
    <source>
        <dbReference type="ARBA" id="ARBA00000085"/>
    </source>
</evidence>
<feature type="transmembrane region" description="Helical" evidence="11">
    <location>
        <begin position="167"/>
        <end position="188"/>
    </location>
</feature>
<dbReference type="PROSITE" id="PS50109">
    <property type="entry name" value="HIS_KIN"/>
    <property type="match status" value="1"/>
</dbReference>
<evidence type="ECO:0000256" key="9">
    <source>
        <dbReference type="ARBA" id="ARBA00023012"/>
    </source>
</evidence>
<dbReference type="Gene3D" id="3.30.450.20">
    <property type="entry name" value="PAS domain"/>
    <property type="match status" value="2"/>
</dbReference>
<keyword evidence="9" id="KW-0902">Two-component regulatory system</keyword>
<evidence type="ECO:0000256" key="4">
    <source>
        <dbReference type="ARBA" id="ARBA00022475"/>
    </source>
</evidence>
<evidence type="ECO:0000256" key="7">
    <source>
        <dbReference type="ARBA" id="ARBA00022777"/>
    </source>
</evidence>
<keyword evidence="4" id="KW-1003">Cell membrane</keyword>
<proteinExistence type="predicted"/>
<evidence type="ECO:0000313" key="14">
    <source>
        <dbReference type="Proteomes" id="UP001501578"/>
    </source>
</evidence>
<evidence type="ECO:0000256" key="8">
    <source>
        <dbReference type="ARBA" id="ARBA00022989"/>
    </source>
</evidence>
<keyword evidence="6 11" id="KW-0812">Transmembrane</keyword>
<evidence type="ECO:0000256" key="5">
    <source>
        <dbReference type="ARBA" id="ARBA00022553"/>
    </source>
</evidence>
<dbReference type="PANTHER" id="PTHR43547">
    <property type="entry name" value="TWO-COMPONENT HISTIDINE KINASE"/>
    <property type="match status" value="1"/>
</dbReference>
<dbReference type="Gene3D" id="3.30.565.10">
    <property type="entry name" value="Histidine kinase-like ATPase, C-terminal domain"/>
    <property type="match status" value="1"/>
</dbReference>
<dbReference type="Proteomes" id="UP001501578">
    <property type="component" value="Unassembled WGS sequence"/>
</dbReference>
<accession>A0ABN1QLR4</accession>
<comment type="caution">
    <text evidence="13">The sequence shown here is derived from an EMBL/GenBank/DDBJ whole genome shotgun (WGS) entry which is preliminary data.</text>
</comment>
<keyword evidence="7 13" id="KW-0808">Transferase</keyword>
<comment type="subcellular location">
    <subcellularLocation>
        <location evidence="2">Cell membrane</location>
        <topology evidence="2">Multi-pass membrane protein</topology>
    </subcellularLocation>
</comment>
<keyword evidence="5" id="KW-0597">Phosphoprotein</keyword>
<dbReference type="RefSeq" id="WP_343953271.1">
    <property type="nucleotide sequence ID" value="NZ_BAAAHQ010000036.1"/>
</dbReference>
<dbReference type="Pfam" id="PF02518">
    <property type="entry name" value="HATPase_c"/>
    <property type="match status" value="1"/>
</dbReference>
<gene>
    <name evidence="13" type="ORF">GCM10009560_57950</name>
</gene>
<dbReference type="SUPFAM" id="SSF55874">
    <property type="entry name" value="ATPase domain of HSP90 chaperone/DNA topoisomerase II/histidine kinase"/>
    <property type="match status" value="1"/>
</dbReference>
<comment type="catalytic activity">
    <reaction evidence="1">
        <text>ATP + protein L-histidine = ADP + protein N-phospho-L-histidine.</text>
        <dbReference type="EC" id="2.7.13.3"/>
    </reaction>
</comment>
<feature type="domain" description="Histidine kinase" evidence="12">
    <location>
        <begin position="280"/>
        <end position="482"/>
    </location>
</feature>
<dbReference type="PRINTS" id="PR00344">
    <property type="entry name" value="BCTRLSENSOR"/>
</dbReference>
<dbReference type="InterPro" id="IPR036890">
    <property type="entry name" value="HATPase_C_sf"/>
</dbReference>
<evidence type="ECO:0000256" key="6">
    <source>
        <dbReference type="ARBA" id="ARBA00022692"/>
    </source>
</evidence>
<evidence type="ECO:0000256" key="2">
    <source>
        <dbReference type="ARBA" id="ARBA00004651"/>
    </source>
</evidence>
<dbReference type="SMART" id="SM00387">
    <property type="entry name" value="HATPase_c"/>
    <property type="match status" value="1"/>
</dbReference>
<protein>
    <recommendedName>
        <fullName evidence="3">histidine kinase</fullName>
        <ecNumber evidence="3">2.7.13.3</ecNumber>
    </recommendedName>
</protein>
<keyword evidence="14" id="KW-1185">Reference proteome</keyword>
<dbReference type="EC" id="2.7.13.3" evidence="3"/>
<evidence type="ECO:0000256" key="3">
    <source>
        <dbReference type="ARBA" id="ARBA00012438"/>
    </source>
</evidence>
<organism evidence="13 14">
    <name type="scientific">Nonomuraea longicatena</name>
    <dbReference type="NCBI Taxonomy" id="83682"/>
    <lineage>
        <taxon>Bacteria</taxon>
        <taxon>Bacillati</taxon>
        <taxon>Actinomycetota</taxon>
        <taxon>Actinomycetes</taxon>
        <taxon>Streptosporangiales</taxon>
        <taxon>Streptosporangiaceae</taxon>
        <taxon>Nonomuraea</taxon>
    </lineage>
</organism>
<dbReference type="InterPro" id="IPR003594">
    <property type="entry name" value="HATPase_dom"/>
</dbReference>
<sequence>MRRWSLAGQMLLLQSLVVALTVAGGAVLAVVQAHDLLNDEADRTARAVAVSVAASPEVLAALGDAEPSGRLQPYAERVRVRTGVDFVTIMEPDGTRYTHPNPAQIGRRFLGNTERALAGETFTETYTGTLGPSTRAVTPVVSGTEVKALVSAGITVEHITARLYKQLPWGLLVALVALATGGAGTLLVTARLRRQTHGLGPVELARIHDHHDAVLHTVREGLLLVGRDGRLALCNDAARALLGLPPDAEGRPAPDLGKGIHLVGDRVLAVDSAPSRLGTVVTVRDHTELQALTGQLDAERGFAESLRSAAHEAANRLHTVITLVELGRTEQAVAFGTAELRAAQELTDRVVGSVREPVLAALLLGKSAQAAERGVELVISEDSELGDLGVPPRDLVTIVGNLLDNAIEAGTRVEVGLRAGQEGIVLTVEDDGPGLPGPEAFTKGWTTKGDGHGLGLALVGQAVRRLGGRVETRGSLVRVLLP</sequence>
<dbReference type="InterPro" id="IPR033463">
    <property type="entry name" value="sCache_3"/>
</dbReference>